<dbReference type="AlphaFoldDB" id="A0A6G1GYZ4"/>
<name>A0A6G1GYZ4_9PEZI</name>
<organism evidence="2 3">
    <name type="scientific">Aulographum hederae CBS 113979</name>
    <dbReference type="NCBI Taxonomy" id="1176131"/>
    <lineage>
        <taxon>Eukaryota</taxon>
        <taxon>Fungi</taxon>
        <taxon>Dikarya</taxon>
        <taxon>Ascomycota</taxon>
        <taxon>Pezizomycotina</taxon>
        <taxon>Dothideomycetes</taxon>
        <taxon>Pleosporomycetidae</taxon>
        <taxon>Aulographales</taxon>
        <taxon>Aulographaceae</taxon>
    </lineage>
</organism>
<dbReference type="Proteomes" id="UP000800041">
    <property type="component" value="Unassembled WGS sequence"/>
</dbReference>
<evidence type="ECO:0000313" key="2">
    <source>
        <dbReference type="EMBL" id="KAF1986034.1"/>
    </source>
</evidence>
<keyword evidence="3" id="KW-1185">Reference proteome</keyword>
<evidence type="ECO:0000256" key="1">
    <source>
        <dbReference type="SAM" id="MobiDB-lite"/>
    </source>
</evidence>
<proteinExistence type="predicted"/>
<sequence length="305" mass="33382">MRLASPAKRPPPRHHSFLPTLPLPLPPPRAPTRPTAKRPPQGPARTVPSRRPTRASFLLGSLFHQPLHSVTSTTPTRPAEPPLCESGAEAGDTTAPRPQRQPKLAVGCEPPFSPCFCRGAECWAGAGAGRGLGGNDVGKAVDLGVGGMVVGGERAMMRQLSFSRRNKIAKRFQTHLQMADMAADWVNGLRAARGTAWSQLQQHWEVLRPMGVCRQDTAYVYSWDAGNRGQRTEDWCCFSRRRRMGVARREHQCGCGGMATTYGRTGIGMVKLIMVQQLEGQAVRAATVREEESRARHGQINVQIV</sequence>
<dbReference type="EMBL" id="ML977159">
    <property type="protein sequence ID" value="KAF1986034.1"/>
    <property type="molecule type" value="Genomic_DNA"/>
</dbReference>
<accession>A0A6G1GYZ4</accession>
<reference evidence="2" key="1">
    <citation type="journal article" date="2020" name="Stud. Mycol.">
        <title>101 Dothideomycetes genomes: a test case for predicting lifestyles and emergence of pathogens.</title>
        <authorList>
            <person name="Haridas S."/>
            <person name="Albert R."/>
            <person name="Binder M."/>
            <person name="Bloem J."/>
            <person name="Labutti K."/>
            <person name="Salamov A."/>
            <person name="Andreopoulos B."/>
            <person name="Baker S."/>
            <person name="Barry K."/>
            <person name="Bills G."/>
            <person name="Bluhm B."/>
            <person name="Cannon C."/>
            <person name="Castanera R."/>
            <person name="Culley D."/>
            <person name="Daum C."/>
            <person name="Ezra D."/>
            <person name="Gonzalez J."/>
            <person name="Henrissat B."/>
            <person name="Kuo A."/>
            <person name="Liang C."/>
            <person name="Lipzen A."/>
            <person name="Lutzoni F."/>
            <person name="Magnuson J."/>
            <person name="Mondo S."/>
            <person name="Nolan M."/>
            <person name="Ohm R."/>
            <person name="Pangilinan J."/>
            <person name="Park H.-J."/>
            <person name="Ramirez L."/>
            <person name="Alfaro M."/>
            <person name="Sun H."/>
            <person name="Tritt A."/>
            <person name="Yoshinaga Y."/>
            <person name="Zwiers L.-H."/>
            <person name="Turgeon B."/>
            <person name="Goodwin S."/>
            <person name="Spatafora J."/>
            <person name="Crous P."/>
            <person name="Grigoriev I."/>
        </authorList>
    </citation>
    <scope>NUCLEOTIDE SEQUENCE</scope>
    <source>
        <strain evidence="2">CBS 113979</strain>
    </source>
</reference>
<feature type="compositionally biased region" description="Pro residues" evidence="1">
    <location>
        <begin position="21"/>
        <end position="31"/>
    </location>
</feature>
<feature type="region of interest" description="Disordered" evidence="1">
    <location>
        <begin position="1"/>
        <end position="53"/>
    </location>
</feature>
<feature type="region of interest" description="Disordered" evidence="1">
    <location>
        <begin position="66"/>
        <end position="102"/>
    </location>
</feature>
<evidence type="ECO:0000313" key="3">
    <source>
        <dbReference type="Proteomes" id="UP000800041"/>
    </source>
</evidence>
<gene>
    <name evidence="2" type="ORF">K402DRAFT_97787</name>
</gene>
<protein>
    <submittedName>
        <fullName evidence="2">Uncharacterized protein</fullName>
    </submittedName>
</protein>